<evidence type="ECO:0000313" key="1">
    <source>
        <dbReference type="EMBL" id="GAH65114.1"/>
    </source>
</evidence>
<reference evidence="2" key="1">
    <citation type="journal article" date="2014" name="Front. Microbiol.">
        <title>High frequency of phylogenetically diverse reductive dehalogenase-homologous genes in deep subseafloor sedimentary metagenomes.</title>
        <authorList>
            <person name="Kawai M."/>
            <person name="Futagami T."/>
            <person name="Toyoda A."/>
            <person name="Takaki Y."/>
            <person name="Nishi S."/>
            <person name="Hori S."/>
            <person name="Arai W."/>
            <person name="Tsubouchi T."/>
            <person name="Morono Y."/>
            <person name="Uchiyama I."/>
            <person name="Ito T."/>
            <person name="Fujiyama A."/>
            <person name="Inagaki F."/>
            <person name="Takami H."/>
        </authorList>
    </citation>
    <scope>NUCLEOTIDE SEQUENCE</scope>
    <source>
        <strain evidence="2">Expedition CK06-06</strain>
    </source>
</reference>
<name>X1I7I2_9ZZZZ</name>
<comment type="caution">
    <text evidence="2">The sequence shown here is derived from an EMBL/GenBank/DDBJ whole genome shotgun (WGS) entry which is preliminary data.</text>
</comment>
<evidence type="ECO:0000313" key="2">
    <source>
        <dbReference type="EMBL" id="GAH65245.1"/>
    </source>
</evidence>
<proteinExistence type="predicted"/>
<dbReference type="EMBL" id="BARU01025336">
    <property type="protein sequence ID" value="GAH65245.1"/>
    <property type="molecule type" value="Genomic_DNA"/>
</dbReference>
<organism evidence="2">
    <name type="scientific">marine sediment metagenome</name>
    <dbReference type="NCBI Taxonomy" id="412755"/>
    <lineage>
        <taxon>unclassified sequences</taxon>
        <taxon>metagenomes</taxon>
        <taxon>ecological metagenomes</taxon>
    </lineage>
</organism>
<feature type="non-terminal residue" evidence="2">
    <location>
        <position position="1"/>
    </location>
</feature>
<gene>
    <name evidence="2" type="ORF">S03H2_40834</name>
    <name evidence="1" type="ORF">S03H2_44691</name>
</gene>
<protein>
    <submittedName>
        <fullName evidence="2">Uncharacterized protein</fullName>
    </submittedName>
</protein>
<accession>X1I7I2</accession>
<dbReference type="EMBL" id="BARU01027961">
    <property type="protein sequence ID" value="GAH65114.1"/>
    <property type="molecule type" value="Genomic_DNA"/>
</dbReference>
<sequence length="38" mass="4395">SNRNDENFPGTIFLFYAKKQLGHASKCSTEIVHELNER</sequence>
<dbReference type="AlphaFoldDB" id="X1I7I2"/>